<dbReference type="PANTHER" id="PTHR43201:SF5">
    <property type="entry name" value="MEDIUM-CHAIN ACYL-COA LIGASE ACSF2, MITOCHONDRIAL"/>
    <property type="match status" value="1"/>
</dbReference>
<keyword evidence="5" id="KW-0808">Transferase</keyword>
<dbReference type="Gene3D" id="3.30.300.30">
    <property type="match status" value="1"/>
</dbReference>
<name>A0A0G1XJN3_9BACT</name>
<protein>
    <submittedName>
        <fullName evidence="5">Aminotransferase</fullName>
    </submittedName>
</protein>
<accession>A0A0G1XJN3</accession>
<dbReference type="PROSITE" id="PS00455">
    <property type="entry name" value="AMP_BINDING"/>
    <property type="match status" value="1"/>
</dbReference>
<comment type="caution">
    <text evidence="5">The sequence shown here is derived from an EMBL/GenBank/DDBJ whole genome shotgun (WGS) entry which is preliminary data.</text>
</comment>
<dbReference type="InterPro" id="IPR020845">
    <property type="entry name" value="AMP-binding_CS"/>
</dbReference>
<dbReference type="InterPro" id="IPR045851">
    <property type="entry name" value="AMP-bd_C_sf"/>
</dbReference>
<sequence length="522" mass="57824">MKKNEQIDIYREIFSRNRKEVFLIDVGSGKEFTYGEVEESSLRAASFLRCLGVQKGDRVAFVLPNSIEYSILYFACMQIGAAIVPINQRLQPGEIATLLSESEPHILITTPVLHTYDAWRGGLQIVTIRPRYTADSKALHDEGVPSHDFWEEIKKERPIAKRSFEGIVDSDILAVIYTSGTTSRPKGVPIQFGRIARNGRMFARIQGIPPGVRFLGTFSQGYLGGLYNTLLFQFFAEGSVVLDAGFDASVAFRFWETVQKFKVTALWPVPSMLSIILSLDRGKVGETYARKHVKYVLTGTSPLTPTLRSAFENRYGVKLYENFALSETFFISSITPYLQDSTGVGKIVPGCAVWILDEEGKECPIGVPGEIVVKSDYMADGYFKNPEETAARFRGGKFYTGDVGYIDSEGCLFITDRKKDIIIRGGINISPREIEDVISAVKGVREVAVVGIPHAVSGEEVVAAVVAHHDVTEAVIKAACSGTLAPFKVPSKVIFYKELPKSPTGKVQKHIIKDRIQNNVKK</sequence>
<dbReference type="InterPro" id="IPR025110">
    <property type="entry name" value="AMP-bd_C"/>
</dbReference>
<feature type="domain" description="AMP-binding enzyme C-terminal" evidence="4">
    <location>
        <begin position="433"/>
        <end position="506"/>
    </location>
</feature>
<dbReference type="GO" id="GO:0031956">
    <property type="term" value="F:medium-chain fatty acid-CoA ligase activity"/>
    <property type="evidence" value="ECO:0007669"/>
    <property type="project" value="TreeGrafter"/>
</dbReference>
<evidence type="ECO:0000313" key="6">
    <source>
        <dbReference type="Proteomes" id="UP000034445"/>
    </source>
</evidence>
<dbReference type="AlphaFoldDB" id="A0A0G1XJN3"/>
<dbReference type="GO" id="GO:0008483">
    <property type="term" value="F:transaminase activity"/>
    <property type="evidence" value="ECO:0007669"/>
    <property type="project" value="UniProtKB-KW"/>
</dbReference>
<reference evidence="5 6" key="1">
    <citation type="journal article" date="2015" name="Nature">
        <title>rRNA introns, odd ribosomes, and small enigmatic genomes across a large radiation of phyla.</title>
        <authorList>
            <person name="Brown C.T."/>
            <person name="Hug L.A."/>
            <person name="Thomas B.C."/>
            <person name="Sharon I."/>
            <person name="Castelle C.J."/>
            <person name="Singh A."/>
            <person name="Wilkins M.J."/>
            <person name="Williams K.H."/>
            <person name="Banfield J.F."/>
        </authorList>
    </citation>
    <scope>NUCLEOTIDE SEQUENCE [LARGE SCALE GENOMIC DNA]</scope>
</reference>
<dbReference type="Gene3D" id="3.40.50.12780">
    <property type="entry name" value="N-terminal domain of ligase-like"/>
    <property type="match status" value="1"/>
</dbReference>
<dbReference type="SUPFAM" id="SSF56801">
    <property type="entry name" value="Acetyl-CoA synthetase-like"/>
    <property type="match status" value="1"/>
</dbReference>
<evidence type="ECO:0000259" key="3">
    <source>
        <dbReference type="Pfam" id="PF00501"/>
    </source>
</evidence>
<feature type="domain" description="AMP-dependent synthetase/ligase" evidence="3">
    <location>
        <begin position="16"/>
        <end position="383"/>
    </location>
</feature>
<dbReference type="Pfam" id="PF13193">
    <property type="entry name" value="AMP-binding_C"/>
    <property type="match status" value="1"/>
</dbReference>
<dbReference type="GO" id="GO:0006631">
    <property type="term" value="P:fatty acid metabolic process"/>
    <property type="evidence" value="ECO:0007669"/>
    <property type="project" value="TreeGrafter"/>
</dbReference>
<dbReference type="PANTHER" id="PTHR43201">
    <property type="entry name" value="ACYL-COA SYNTHETASE"/>
    <property type="match status" value="1"/>
</dbReference>
<evidence type="ECO:0000313" key="5">
    <source>
        <dbReference type="EMBL" id="KKW31443.1"/>
    </source>
</evidence>
<dbReference type="Pfam" id="PF00501">
    <property type="entry name" value="AMP-binding"/>
    <property type="match status" value="1"/>
</dbReference>
<dbReference type="Proteomes" id="UP000034445">
    <property type="component" value="Unassembled WGS sequence"/>
</dbReference>
<organism evidence="5 6">
    <name type="scientific">Candidatus Kaiserbacteria bacterium GW2011_GWC2_52_8b</name>
    <dbReference type="NCBI Taxonomy" id="1618676"/>
    <lineage>
        <taxon>Bacteria</taxon>
        <taxon>Candidatus Kaiseribacteriota</taxon>
    </lineage>
</organism>
<proteinExistence type="inferred from homology"/>
<keyword evidence="5" id="KW-0032">Aminotransferase</keyword>
<dbReference type="InterPro" id="IPR042099">
    <property type="entry name" value="ANL_N_sf"/>
</dbReference>
<dbReference type="EMBL" id="LCRF01000014">
    <property type="protein sequence ID" value="KKW31443.1"/>
    <property type="molecule type" value="Genomic_DNA"/>
</dbReference>
<gene>
    <name evidence="5" type="ORF">UY74_C0014G0023</name>
</gene>
<dbReference type="PATRIC" id="fig|1618676.3.peg.357"/>
<evidence type="ECO:0000259" key="4">
    <source>
        <dbReference type="Pfam" id="PF13193"/>
    </source>
</evidence>
<comment type="similarity">
    <text evidence="1">Belongs to the ATP-dependent AMP-binding enzyme family.</text>
</comment>
<evidence type="ECO:0000256" key="2">
    <source>
        <dbReference type="ARBA" id="ARBA00022598"/>
    </source>
</evidence>
<evidence type="ECO:0000256" key="1">
    <source>
        <dbReference type="ARBA" id="ARBA00006432"/>
    </source>
</evidence>
<dbReference type="InterPro" id="IPR000873">
    <property type="entry name" value="AMP-dep_synth/lig_dom"/>
</dbReference>
<keyword evidence="2" id="KW-0436">Ligase</keyword>